<evidence type="ECO:0000259" key="4">
    <source>
        <dbReference type="PROSITE" id="PS01124"/>
    </source>
</evidence>
<evidence type="ECO:0000313" key="5">
    <source>
        <dbReference type="EMBL" id="GEC19608.1"/>
    </source>
</evidence>
<evidence type="ECO:0000256" key="2">
    <source>
        <dbReference type="ARBA" id="ARBA00023125"/>
    </source>
</evidence>
<dbReference type="Pfam" id="PF12833">
    <property type="entry name" value="HTH_18"/>
    <property type="match status" value="1"/>
</dbReference>
<reference evidence="5 6" key="1">
    <citation type="submission" date="2019-06" db="EMBL/GenBank/DDBJ databases">
        <title>Whole genome shotgun sequence of Pseudonocardia hydrocarbonoxydans NBRC 14498.</title>
        <authorList>
            <person name="Hosoyama A."/>
            <person name="Uohara A."/>
            <person name="Ohji S."/>
            <person name="Ichikawa N."/>
        </authorList>
    </citation>
    <scope>NUCLEOTIDE SEQUENCE [LARGE SCALE GENOMIC DNA]</scope>
    <source>
        <strain evidence="5 6">NBRC 14498</strain>
    </source>
</reference>
<dbReference type="InterPro" id="IPR050204">
    <property type="entry name" value="AraC_XylS_family_regulators"/>
</dbReference>
<dbReference type="SUPFAM" id="SSF46689">
    <property type="entry name" value="Homeodomain-like"/>
    <property type="match status" value="1"/>
</dbReference>
<keyword evidence="6" id="KW-1185">Reference proteome</keyword>
<dbReference type="OrthoDB" id="2559672at2"/>
<keyword evidence="3" id="KW-0804">Transcription</keyword>
<evidence type="ECO:0000256" key="3">
    <source>
        <dbReference type="ARBA" id="ARBA00023163"/>
    </source>
</evidence>
<dbReference type="GO" id="GO:0003700">
    <property type="term" value="F:DNA-binding transcription factor activity"/>
    <property type="evidence" value="ECO:0007669"/>
    <property type="project" value="InterPro"/>
</dbReference>
<dbReference type="SMART" id="SM00342">
    <property type="entry name" value="HTH_ARAC"/>
    <property type="match status" value="1"/>
</dbReference>
<dbReference type="InterPro" id="IPR018060">
    <property type="entry name" value="HTH_AraC"/>
</dbReference>
<organism evidence="5 6">
    <name type="scientific">Pseudonocardia hydrocarbonoxydans</name>
    <dbReference type="NCBI Taxonomy" id="76726"/>
    <lineage>
        <taxon>Bacteria</taxon>
        <taxon>Bacillati</taxon>
        <taxon>Actinomycetota</taxon>
        <taxon>Actinomycetes</taxon>
        <taxon>Pseudonocardiales</taxon>
        <taxon>Pseudonocardiaceae</taxon>
        <taxon>Pseudonocardia</taxon>
    </lineage>
</organism>
<keyword evidence="1" id="KW-0805">Transcription regulation</keyword>
<evidence type="ECO:0000313" key="6">
    <source>
        <dbReference type="Proteomes" id="UP000320338"/>
    </source>
</evidence>
<gene>
    <name evidence="5" type="ORF">PHY01_18910</name>
</gene>
<dbReference type="Proteomes" id="UP000320338">
    <property type="component" value="Unassembled WGS sequence"/>
</dbReference>
<dbReference type="AlphaFoldDB" id="A0A4Y3WMA8"/>
<proteinExistence type="predicted"/>
<dbReference type="Gene3D" id="1.10.10.60">
    <property type="entry name" value="Homeodomain-like"/>
    <property type="match status" value="1"/>
</dbReference>
<dbReference type="PANTHER" id="PTHR46796">
    <property type="entry name" value="HTH-TYPE TRANSCRIPTIONAL ACTIVATOR RHAS-RELATED"/>
    <property type="match status" value="1"/>
</dbReference>
<dbReference type="RefSeq" id="WP_141278154.1">
    <property type="nucleotide sequence ID" value="NZ_BAAARZ010000060.1"/>
</dbReference>
<dbReference type="PROSITE" id="PS01124">
    <property type="entry name" value="HTH_ARAC_FAMILY_2"/>
    <property type="match status" value="1"/>
</dbReference>
<accession>A0A4Y3WMA8</accession>
<dbReference type="InterPro" id="IPR009057">
    <property type="entry name" value="Homeodomain-like_sf"/>
</dbReference>
<keyword evidence="2" id="KW-0238">DNA-binding</keyword>
<feature type="domain" description="HTH araC/xylS-type" evidence="4">
    <location>
        <begin position="156"/>
        <end position="257"/>
    </location>
</feature>
<evidence type="ECO:0000256" key="1">
    <source>
        <dbReference type="ARBA" id="ARBA00023015"/>
    </source>
</evidence>
<sequence>MIWARPAPALRRWVGAYTGYRSEAGPPGTHQGVPSAHLTFLLCLDGAVEMVSNADPARPPGTFAAMVAGLHDGPATIATGTAQTGLQLRLTWRGARALLGVRAGELAGDTVDLAALLGARTGPLLERLADAGTWEQRFARLDEELAALAGSAEGVRPEVGYAWDRLEETGGTLRIADLAREVGWSRRHLADQLRRETGLASKAAARVIRFERACDQLRFTEDPLARVAADRGYADQAHLSRDFRDLAGQTATAWRAGSSHTGPGAGT</sequence>
<protein>
    <submittedName>
        <fullName evidence="5">AraC family transcriptional regulator</fullName>
    </submittedName>
</protein>
<dbReference type="EMBL" id="BJNG01000015">
    <property type="protein sequence ID" value="GEC19608.1"/>
    <property type="molecule type" value="Genomic_DNA"/>
</dbReference>
<dbReference type="PANTHER" id="PTHR46796:SF15">
    <property type="entry name" value="BLL1074 PROTEIN"/>
    <property type="match status" value="1"/>
</dbReference>
<comment type="caution">
    <text evidence="5">The sequence shown here is derived from an EMBL/GenBank/DDBJ whole genome shotgun (WGS) entry which is preliminary data.</text>
</comment>
<dbReference type="GO" id="GO:0043565">
    <property type="term" value="F:sequence-specific DNA binding"/>
    <property type="evidence" value="ECO:0007669"/>
    <property type="project" value="InterPro"/>
</dbReference>
<name>A0A4Y3WMA8_9PSEU</name>